<sequence>MSGSPFDVLPGAERERLEAAADLAYFADDAEILGPDSPVDTLYVLIKGKVREMAGDEVIAVYQAGDAFDARALVSGATRHRFVCHEEALAHALPRETVLALTESNPHFGAFFFASVSEKLERLAERAGRREMQTLLTATVRELGVRQPVFLDAADTLVDAARTMKTRQVHSVLVRHGDTVGIFTSSDFRDIVLDAVPGDTPLLALTRFDLISVDIDGYLFDALLTMTRHDIRRVVVLDGGKPAGVLEQVDLLSYFSTHSHLIAERIDRAGSLDALSDVAGQITRLIAQLHGHGVKAPQLARLVQALNARLFARTWQLVAPPEVRSGSCLIVMGSEGRGEQILKTDQDNALIHTDSVDPAVAARAADAFSAALARFGYPPCPGRVMVNNPDWRGTPAQWRDRLYRWVAQPTGDALMQLAIFLDAEAVAGDAASLAELKRYLADRLQDDDAFRSRFAHALDRFDTPGLIAQLLQDNTPLDLKKSGIFAVVHGCRALALEYGVAETNTFERLERLAEHGVLGRELARDAAEALAFLMTLRLKTGLAAIDAGAAPGNQVVPARLNTLERDLLKDALAVVRRFKTQLRHHYQLGAL</sequence>
<evidence type="ECO:0000313" key="6">
    <source>
        <dbReference type="Proteomes" id="UP000254537"/>
    </source>
</evidence>
<dbReference type="OrthoDB" id="9808528at2"/>
<reference evidence="5 6" key="1">
    <citation type="submission" date="2018-07" db="EMBL/GenBank/DDBJ databases">
        <title>Crenobacter cavernae sp. nov., isolated from a karst cave.</title>
        <authorList>
            <person name="Zhu H."/>
        </authorList>
    </citation>
    <scope>NUCLEOTIDE SEQUENCE [LARGE SCALE GENOMIC DNA]</scope>
    <source>
        <strain evidence="5 6">K1W11S-77</strain>
    </source>
</reference>
<dbReference type="InterPro" id="IPR000595">
    <property type="entry name" value="cNMP-bd_dom"/>
</dbReference>
<dbReference type="Gene3D" id="2.60.120.10">
    <property type="entry name" value="Jelly Rolls"/>
    <property type="match status" value="1"/>
</dbReference>
<organism evidence="5 6">
    <name type="scientific">Crenobacter cavernae</name>
    <dbReference type="NCBI Taxonomy" id="2290923"/>
    <lineage>
        <taxon>Bacteria</taxon>
        <taxon>Pseudomonadati</taxon>
        <taxon>Pseudomonadota</taxon>
        <taxon>Betaproteobacteria</taxon>
        <taxon>Neisseriales</taxon>
        <taxon>Neisseriaceae</taxon>
        <taxon>Crenobacter</taxon>
    </lineage>
</organism>
<dbReference type="Pfam" id="PF03445">
    <property type="entry name" value="DUF294"/>
    <property type="match status" value="1"/>
</dbReference>
<dbReference type="InterPro" id="IPR005105">
    <property type="entry name" value="GlnD_Uridyltrans_N"/>
</dbReference>
<dbReference type="InterPro" id="IPR018490">
    <property type="entry name" value="cNMP-bd_dom_sf"/>
</dbReference>
<evidence type="ECO:0000256" key="1">
    <source>
        <dbReference type="ARBA" id="ARBA00023122"/>
    </source>
</evidence>
<dbReference type="InterPro" id="IPR046342">
    <property type="entry name" value="CBS_dom_sf"/>
</dbReference>
<dbReference type="CDD" id="cd00038">
    <property type="entry name" value="CAP_ED"/>
    <property type="match status" value="1"/>
</dbReference>
<proteinExistence type="predicted"/>
<keyword evidence="1 2" id="KW-0129">CBS domain</keyword>
<evidence type="ECO:0000256" key="2">
    <source>
        <dbReference type="PROSITE-ProRule" id="PRU00703"/>
    </source>
</evidence>
<evidence type="ECO:0000259" key="4">
    <source>
        <dbReference type="PROSITE" id="PS51371"/>
    </source>
</evidence>
<dbReference type="PANTHER" id="PTHR43080">
    <property type="entry name" value="CBS DOMAIN-CONTAINING PROTEIN CBSX3, MITOCHONDRIAL"/>
    <property type="match status" value="1"/>
</dbReference>
<dbReference type="GO" id="GO:0008773">
    <property type="term" value="F:[protein-PII] uridylyltransferase activity"/>
    <property type="evidence" value="ECO:0007669"/>
    <property type="project" value="InterPro"/>
</dbReference>
<dbReference type="SMART" id="SM00116">
    <property type="entry name" value="CBS"/>
    <property type="match status" value="2"/>
</dbReference>
<dbReference type="Pfam" id="PF00571">
    <property type="entry name" value="CBS"/>
    <property type="match status" value="2"/>
</dbReference>
<feature type="domain" description="CBS" evidence="4">
    <location>
        <begin position="205"/>
        <end position="264"/>
    </location>
</feature>
<dbReference type="KEGG" id="ccah:DWG20_15670"/>
<dbReference type="SUPFAM" id="SSF54631">
    <property type="entry name" value="CBS-domain pair"/>
    <property type="match status" value="1"/>
</dbReference>
<dbReference type="PROSITE" id="PS51371">
    <property type="entry name" value="CBS"/>
    <property type="match status" value="1"/>
</dbReference>
<dbReference type="InterPro" id="IPR018821">
    <property type="entry name" value="DUF294_put_nucleoTrafse_sb-bd"/>
</dbReference>
<gene>
    <name evidence="5" type="ORF">DWG20_15670</name>
</gene>
<dbReference type="Gene3D" id="3.10.580.10">
    <property type="entry name" value="CBS-domain"/>
    <property type="match status" value="1"/>
</dbReference>
<dbReference type="Pfam" id="PF10335">
    <property type="entry name" value="DUF294_C"/>
    <property type="match status" value="1"/>
</dbReference>
<dbReference type="InterPro" id="IPR051257">
    <property type="entry name" value="Diverse_CBS-Domain"/>
</dbReference>
<dbReference type="AlphaFoldDB" id="A0A345YAH1"/>
<dbReference type="SMART" id="SM00100">
    <property type="entry name" value="cNMP"/>
    <property type="match status" value="1"/>
</dbReference>
<dbReference type="Proteomes" id="UP000254537">
    <property type="component" value="Chromosome"/>
</dbReference>
<protein>
    <submittedName>
        <fullName evidence="5">CBS domain-containing protein</fullName>
    </submittedName>
</protein>
<evidence type="ECO:0000313" key="5">
    <source>
        <dbReference type="EMBL" id="AXK40923.1"/>
    </source>
</evidence>
<dbReference type="EMBL" id="CP031337">
    <property type="protein sequence ID" value="AXK40923.1"/>
    <property type="molecule type" value="Genomic_DNA"/>
</dbReference>
<name>A0A345YAH1_9NEIS</name>
<accession>A0A345YAH1</accession>
<dbReference type="SUPFAM" id="SSF51206">
    <property type="entry name" value="cAMP-binding domain-like"/>
    <property type="match status" value="1"/>
</dbReference>
<feature type="domain" description="Cyclic nucleotide-binding" evidence="3">
    <location>
        <begin position="5"/>
        <end position="79"/>
    </location>
</feature>
<dbReference type="InterPro" id="IPR014710">
    <property type="entry name" value="RmlC-like_jellyroll"/>
</dbReference>
<dbReference type="InterPro" id="IPR000644">
    <property type="entry name" value="CBS_dom"/>
</dbReference>
<dbReference type="CDD" id="cd05401">
    <property type="entry name" value="NT_GlnE_GlnD_like"/>
    <property type="match status" value="1"/>
</dbReference>
<evidence type="ECO:0000259" key="3">
    <source>
        <dbReference type="PROSITE" id="PS50042"/>
    </source>
</evidence>
<dbReference type="PANTHER" id="PTHR43080:SF2">
    <property type="entry name" value="CBS DOMAIN-CONTAINING PROTEIN"/>
    <property type="match status" value="1"/>
</dbReference>
<dbReference type="PROSITE" id="PS50042">
    <property type="entry name" value="CNMP_BINDING_3"/>
    <property type="match status" value="1"/>
</dbReference>